<dbReference type="InterPro" id="IPR001356">
    <property type="entry name" value="HD"/>
</dbReference>
<dbReference type="GO" id="GO:0000981">
    <property type="term" value="F:DNA-binding transcription factor activity, RNA polymerase II-specific"/>
    <property type="evidence" value="ECO:0007669"/>
    <property type="project" value="InterPro"/>
</dbReference>
<dbReference type="PANTHER" id="PTHR45654">
    <property type="entry name" value="HOMEOBOX-LEUCINE ZIPPER PROTEIN MERISTEM L1"/>
    <property type="match status" value="1"/>
</dbReference>
<dbReference type="CDD" id="cd00086">
    <property type="entry name" value="homeodomain"/>
    <property type="match status" value="1"/>
</dbReference>
<dbReference type="InterPro" id="IPR009057">
    <property type="entry name" value="Homeodomain-like_sf"/>
</dbReference>
<keyword evidence="3 5" id="KW-0371">Homeobox</keyword>
<evidence type="ECO:0000256" key="3">
    <source>
        <dbReference type="ARBA" id="ARBA00023155"/>
    </source>
</evidence>
<feature type="compositionally biased region" description="Basic and acidic residues" evidence="7">
    <location>
        <begin position="14"/>
        <end position="27"/>
    </location>
</feature>
<dbReference type="PANTHER" id="PTHR45654:SF9">
    <property type="entry name" value="HOMEOBOX-LEUCINE ZIPPER PROTEIN HDG10-RELATED"/>
    <property type="match status" value="1"/>
</dbReference>
<proteinExistence type="predicted"/>
<keyword evidence="4 5" id="KW-0539">Nucleus</keyword>
<dbReference type="Proteomes" id="UP000447434">
    <property type="component" value="Chromosome 18"/>
</dbReference>
<keyword evidence="2 5" id="KW-0238">DNA-binding</keyword>
<sequence length="176" mass="20733">MASYSSSSSSRIGSDGRDVQREGSNSHERKRARGSSGTCLRHTPHQIAKLEEFFKQQSSPNDHQRRQIAEELKLEPRQIKFWFQNKRTKKKAEMEREQSDALRAENFRIQMETFIMIEQLKTIKCSSCGNSCCQKFEKQNNVEQLKLENARLKDEASKLYIYFDSFYYLLFKTDNL</sequence>
<organism evidence="8 9">
    <name type="scientific">Lupinus albus</name>
    <name type="common">White lupine</name>
    <name type="synonym">Lupinus termis</name>
    <dbReference type="NCBI Taxonomy" id="3870"/>
    <lineage>
        <taxon>Eukaryota</taxon>
        <taxon>Viridiplantae</taxon>
        <taxon>Streptophyta</taxon>
        <taxon>Embryophyta</taxon>
        <taxon>Tracheophyta</taxon>
        <taxon>Spermatophyta</taxon>
        <taxon>Magnoliopsida</taxon>
        <taxon>eudicotyledons</taxon>
        <taxon>Gunneridae</taxon>
        <taxon>Pentapetalae</taxon>
        <taxon>rosids</taxon>
        <taxon>fabids</taxon>
        <taxon>Fabales</taxon>
        <taxon>Fabaceae</taxon>
        <taxon>Papilionoideae</taxon>
        <taxon>50 kb inversion clade</taxon>
        <taxon>genistoids sensu lato</taxon>
        <taxon>core genistoids</taxon>
        <taxon>Genisteae</taxon>
        <taxon>Lupinus</taxon>
    </lineage>
</organism>
<dbReference type="InterPro" id="IPR017970">
    <property type="entry name" value="Homeobox_CS"/>
</dbReference>
<dbReference type="InterPro" id="IPR042160">
    <property type="entry name" value="HD-Zip_IV"/>
</dbReference>
<dbReference type="SUPFAM" id="SSF46689">
    <property type="entry name" value="Homeodomain-like"/>
    <property type="match status" value="1"/>
</dbReference>
<protein>
    <submittedName>
        <fullName evidence="8">Putative transcription factor homeobox-WOX family</fullName>
    </submittedName>
</protein>
<comment type="caution">
    <text evidence="8">The sequence shown here is derived from an EMBL/GenBank/DDBJ whole genome shotgun (WGS) entry which is preliminary data.</text>
</comment>
<dbReference type="EMBL" id="WOCE01000018">
    <property type="protein sequence ID" value="KAE9594845.1"/>
    <property type="molecule type" value="Genomic_DNA"/>
</dbReference>
<dbReference type="AlphaFoldDB" id="A0A6A4NX45"/>
<evidence type="ECO:0000256" key="1">
    <source>
        <dbReference type="ARBA" id="ARBA00004123"/>
    </source>
</evidence>
<feature type="compositionally biased region" description="Low complexity" evidence="7">
    <location>
        <begin position="1"/>
        <end position="10"/>
    </location>
</feature>
<feature type="DNA-binding region" description="Homeobox" evidence="5">
    <location>
        <begin position="45"/>
        <end position="94"/>
    </location>
</feature>
<dbReference type="SMART" id="SM00389">
    <property type="entry name" value="HOX"/>
    <property type="match status" value="1"/>
</dbReference>
<evidence type="ECO:0000256" key="7">
    <source>
        <dbReference type="SAM" id="MobiDB-lite"/>
    </source>
</evidence>
<name>A0A6A4NX45_LUPAL</name>
<dbReference type="Gene3D" id="1.10.10.60">
    <property type="entry name" value="Homeodomain-like"/>
    <property type="match status" value="1"/>
</dbReference>
<keyword evidence="9" id="KW-1185">Reference proteome</keyword>
<dbReference type="Pfam" id="PF00046">
    <property type="entry name" value="Homeodomain"/>
    <property type="match status" value="1"/>
</dbReference>
<evidence type="ECO:0000256" key="2">
    <source>
        <dbReference type="ARBA" id="ARBA00023125"/>
    </source>
</evidence>
<evidence type="ECO:0000256" key="4">
    <source>
        <dbReference type="ARBA" id="ARBA00023242"/>
    </source>
</evidence>
<dbReference type="GO" id="GO:0003677">
    <property type="term" value="F:DNA binding"/>
    <property type="evidence" value="ECO:0007669"/>
    <property type="project" value="UniProtKB-UniRule"/>
</dbReference>
<evidence type="ECO:0000313" key="9">
    <source>
        <dbReference type="Proteomes" id="UP000447434"/>
    </source>
</evidence>
<evidence type="ECO:0000256" key="5">
    <source>
        <dbReference type="PROSITE-ProRule" id="PRU00108"/>
    </source>
</evidence>
<accession>A0A6A4NX45</accession>
<dbReference type="OrthoDB" id="1515643at2759"/>
<gene>
    <name evidence="8" type="ORF">Lalb_Chr18g0058081</name>
</gene>
<dbReference type="GO" id="GO:0005634">
    <property type="term" value="C:nucleus"/>
    <property type="evidence" value="ECO:0007669"/>
    <property type="project" value="UniProtKB-SubCell"/>
</dbReference>
<reference evidence="9" key="1">
    <citation type="journal article" date="2020" name="Nat. Commun.">
        <title>Genome sequence of the cluster root forming white lupin.</title>
        <authorList>
            <person name="Hufnagel B."/>
            <person name="Marques A."/>
            <person name="Soriano A."/>
            <person name="Marques L."/>
            <person name="Divol F."/>
            <person name="Doumas P."/>
            <person name="Sallet E."/>
            <person name="Mancinotti D."/>
            <person name="Carrere S."/>
            <person name="Marande W."/>
            <person name="Arribat S."/>
            <person name="Keller J."/>
            <person name="Huneau C."/>
            <person name="Blein T."/>
            <person name="Aime D."/>
            <person name="Laguerre M."/>
            <person name="Taylor J."/>
            <person name="Schubert V."/>
            <person name="Nelson M."/>
            <person name="Geu-Flores F."/>
            <person name="Crespi M."/>
            <person name="Gallardo-Guerrero K."/>
            <person name="Delaux P.-M."/>
            <person name="Salse J."/>
            <person name="Berges H."/>
            <person name="Guyot R."/>
            <person name="Gouzy J."/>
            <person name="Peret B."/>
        </authorList>
    </citation>
    <scope>NUCLEOTIDE SEQUENCE [LARGE SCALE GENOMIC DNA]</scope>
    <source>
        <strain evidence="9">cv. Amiga</strain>
    </source>
</reference>
<feature type="region of interest" description="Disordered" evidence="7">
    <location>
        <begin position="1"/>
        <end position="41"/>
    </location>
</feature>
<evidence type="ECO:0000256" key="6">
    <source>
        <dbReference type="RuleBase" id="RU000682"/>
    </source>
</evidence>
<comment type="subcellular location">
    <subcellularLocation>
        <location evidence="1 5 6">Nucleus</location>
    </subcellularLocation>
</comment>
<dbReference type="PROSITE" id="PS50071">
    <property type="entry name" value="HOMEOBOX_2"/>
    <property type="match status" value="1"/>
</dbReference>
<dbReference type="PROSITE" id="PS00027">
    <property type="entry name" value="HOMEOBOX_1"/>
    <property type="match status" value="1"/>
</dbReference>
<evidence type="ECO:0000313" key="8">
    <source>
        <dbReference type="EMBL" id="KAE9594845.1"/>
    </source>
</evidence>